<dbReference type="Pfam" id="PF03659">
    <property type="entry name" value="Glyco_hydro_71"/>
    <property type="match status" value="1"/>
</dbReference>
<accession>A0AA39WXP1</accession>
<proteinExistence type="predicted"/>
<name>A0AA39WXP1_9PEZI</name>
<comment type="caution">
    <text evidence="1">The sequence shown here is derived from an EMBL/GenBank/DDBJ whole genome shotgun (WGS) entry which is preliminary data.</text>
</comment>
<organism evidence="1 2">
    <name type="scientific">Immersiella caudata</name>
    <dbReference type="NCBI Taxonomy" id="314043"/>
    <lineage>
        <taxon>Eukaryota</taxon>
        <taxon>Fungi</taxon>
        <taxon>Dikarya</taxon>
        <taxon>Ascomycota</taxon>
        <taxon>Pezizomycotina</taxon>
        <taxon>Sordariomycetes</taxon>
        <taxon>Sordariomycetidae</taxon>
        <taxon>Sordariales</taxon>
        <taxon>Lasiosphaeriaceae</taxon>
        <taxon>Immersiella</taxon>
    </lineage>
</organism>
<dbReference type="Proteomes" id="UP001175000">
    <property type="component" value="Unassembled WGS sequence"/>
</dbReference>
<keyword evidence="2" id="KW-1185">Reference proteome</keyword>
<evidence type="ECO:0000313" key="2">
    <source>
        <dbReference type="Proteomes" id="UP001175000"/>
    </source>
</evidence>
<dbReference type="InterPro" id="IPR005197">
    <property type="entry name" value="Glyco_hydro_71"/>
</dbReference>
<dbReference type="GO" id="GO:0051118">
    <property type="term" value="F:glucan endo-1,3-alpha-glucosidase activity"/>
    <property type="evidence" value="ECO:0007669"/>
    <property type="project" value="InterPro"/>
</dbReference>
<dbReference type="EMBL" id="JAULSU010000003">
    <property type="protein sequence ID" value="KAK0623538.1"/>
    <property type="molecule type" value="Genomic_DNA"/>
</dbReference>
<sequence>MSTRVVCRNGRTGVNTSASLTSQHVLESQRAKVQDMTAPHGTKSMVDSALASVQSVGNRPSLGAMTALDLGIGESQGSAILGAASKGTLGALPDAAQSLVNAMPSSPEGLGGQAKTLTDMENINRADCEELRRGIALACLTAHAHAHAHAVFSHFMVTTSTHRCAFESLQWLTSHRWETQKLSRKPAYYRFNGKPLLSTFEGSESAEEWHDIKARTKGFFVPGWSSRGAFGAIAKARGVADGLFN</sequence>
<protein>
    <submittedName>
        <fullName evidence="1">Uncharacterized protein</fullName>
    </submittedName>
</protein>
<reference evidence="1" key="1">
    <citation type="submission" date="2023-06" db="EMBL/GenBank/DDBJ databases">
        <title>Genome-scale phylogeny and comparative genomics of the fungal order Sordariales.</title>
        <authorList>
            <consortium name="Lawrence Berkeley National Laboratory"/>
            <person name="Hensen N."/>
            <person name="Bonometti L."/>
            <person name="Westerberg I."/>
            <person name="Brannstrom I.O."/>
            <person name="Guillou S."/>
            <person name="Cros-Aarteil S."/>
            <person name="Calhoun S."/>
            <person name="Haridas S."/>
            <person name="Kuo A."/>
            <person name="Mondo S."/>
            <person name="Pangilinan J."/>
            <person name="Riley R."/>
            <person name="Labutti K."/>
            <person name="Andreopoulos B."/>
            <person name="Lipzen A."/>
            <person name="Chen C."/>
            <person name="Yanf M."/>
            <person name="Daum C."/>
            <person name="Ng V."/>
            <person name="Clum A."/>
            <person name="Steindorff A."/>
            <person name="Ohm R."/>
            <person name="Martin F."/>
            <person name="Silar P."/>
            <person name="Natvig D."/>
            <person name="Lalanne C."/>
            <person name="Gautier V."/>
            <person name="Ament-Velasquez S.L."/>
            <person name="Kruys A."/>
            <person name="Hutchinson M.I."/>
            <person name="Powell A.J."/>
            <person name="Barry K."/>
            <person name="Miller A.N."/>
            <person name="Grigoriev I.V."/>
            <person name="Debuchy R."/>
            <person name="Gladieux P."/>
            <person name="Thoren M.H."/>
            <person name="Johannesson H."/>
        </authorList>
    </citation>
    <scope>NUCLEOTIDE SEQUENCE</scope>
    <source>
        <strain evidence="1">CBS 606.72</strain>
    </source>
</reference>
<evidence type="ECO:0000313" key="1">
    <source>
        <dbReference type="EMBL" id="KAK0623538.1"/>
    </source>
</evidence>
<gene>
    <name evidence="1" type="ORF">B0T14DRAFT_182955</name>
</gene>
<dbReference type="AlphaFoldDB" id="A0AA39WXP1"/>